<dbReference type="OrthoDB" id="9997739at2759"/>
<evidence type="ECO:0000313" key="1">
    <source>
        <dbReference type="EMBL" id="KIO16897.1"/>
    </source>
</evidence>
<accession>A0A0C3L5W7</accession>
<reference evidence="1 2" key="1">
    <citation type="submission" date="2014-04" db="EMBL/GenBank/DDBJ databases">
        <authorList>
            <consortium name="DOE Joint Genome Institute"/>
            <person name="Kuo A."/>
            <person name="Girlanda M."/>
            <person name="Perotto S."/>
            <person name="Kohler A."/>
            <person name="Nagy L.G."/>
            <person name="Floudas D."/>
            <person name="Copeland A."/>
            <person name="Barry K.W."/>
            <person name="Cichocki N."/>
            <person name="Veneault-Fourrey C."/>
            <person name="LaButti K."/>
            <person name="Lindquist E.A."/>
            <person name="Lipzen A."/>
            <person name="Lundell T."/>
            <person name="Morin E."/>
            <person name="Murat C."/>
            <person name="Sun H."/>
            <person name="Tunlid A."/>
            <person name="Henrissat B."/>
            <person name="Grigoriev I.V."/>
            <person name="Hibbett D.S."/>
            <person name="Martin F."/>
            <person name="Nordberg H.P."/>
            <person name="Cantor M.N."/>
            <person name="Hua S.X."/>
        </authorList>
    </citation>
    <scope>NUCLEOTIDE SEQUENCE [LARGE SCALE GENOMIC DNA]</scope>
    <source>
        <strain evidence="1 2">MUT 4182</strain>
    </source>
</reference>
<gene>
    <name evidence="1" type="ORF">M407DRAFT_246887</name>
</gene>
<sequence length="201" mass="22662">MLESPHIGESNEGTVENPIVLDSISKVTLAQVMNFHKALSCRRYENVPTLSLQQWSDALHLASSWGFASLRIFIIQNIDSLAQDPLSRIQMADECGIKEWLHPAYAKLCARKAPLTAEEGRILGFERYTALWRIREEDLKATADRSLWDGQKSPRGEKTISSADISLIKCRSKCCQIAFELNTKEKGFLARIAKAKELEAR</sequence>
<organism evidence="1 2">
    <name type="scientific">Tulasnella calospora MUT 4182</name>
    <dbReference type="NCBI Taxonomy" id="1051891"/>
    <lineage>
        <taxon>Eukaryota</taxon>
        <taxon>Fungi</taxon>
        <taxon>Dikarya</taxon>
        <taxon>Basidiomycota</taxon>
        <taxon>Agaricomycotina</taxon>
        <taxon>Agaricomycetes</taxon>
        <taxon>Cantharellales</taxon>
        <taxon>Tulasnellaceae</taxon>
        <taxon>Tulasnella</taxon>
    </lineage>
</organism>
<dbReference type="STRING" id="1051891.A0A0C3L5W7"/>
<evidence type="ECO:0000313" key="2">
    <source>
        <dbReference type="Proteomes" id="UP000054248"/>
    </source>
</evidence>
<reference evidence="2" key="2">
    <citation type="submission" date="2015-01" db="EMBL/GenBank/DDBJ databases">
        <title>Evolutionary Origins and Diversification of the Mycorrhizal Mutualists.</title>
        <authorList>
            <consortium name="DOE Joint Genome Institute"/>
            <consortium name="Mycorrhizal Genomics Consortium"/>
            <person name="Kohler A."/>
            <person name="Kuo A."/>
            <person name="Nagy L.G."/>
            <person name="Floudas D."/>
            <person name="Copeland A."/>
            <person name="Barry K.W."/>
            <person name="Cichocki N."/>
            <person name="Veneault-Fourrey C."/>
            <person name="LaButti K."/>
            <person name="Lindquist E.A."/>
            <person name="Lipzen A."/>
            <person name="Lundell T."/>
            <person name="Morin E."/>
            <person name="Murat C."/>
            <person name="Riley R."/>
            <person name="Ohm R."/>
            <person name="Sun H."/>
            <person name="Tunlid A."/>
            <person name="Henrissat B."/>
            <person name="Grigoriev I.V."/>
            <person name="Hibbett D.S."/>
            <person name="Martin F."/>
        </authorList>
    </citation>
    <scope>NUCLEOTIDE SEQUENCE [LARGE SCALE GENOMIC DNA]</scope>
    <source>
        <strain evidence="2">MUT 4182</strain>
    </source>
</reference>
<dbReference type="AlphaFoldDB" id="A0A0C3L5W7"/>
<dbReference type="HOGENOM" id="CLU_1195629_0_0_1"/>
<dbReference type="Proteomes" id="UP000054248">
    <property type="component" value="Unassembled WGS sequence"/>
</dbReference>
<protein>
    <submittedName>
        <fullName evidence="1">Uncharacterized protein</fullName>
    </submittedName>
</protein>
<dbReference type="EMBL" id="KN823465">
    <property type="protein sequence ID" value="KIO16897.1"/>
    <property type="molecule type" value="Genomic_DNA"/>
</dbReference>
<proteinExistence type="predicted"/>
<keyword evidence="2" id="KW-1185">Reference proteome</keyword>
<name>A0A0C3L5W7_9AGAM</name>